<comment type="caution">
    <text evidence="2">The sequence shown here is derived from an EMBL/GenBank/DDBJ whole genome shotgun (WGS) entry which is preliminary data.</text>
</comment>
<dbReference type="PANTHER" id="PTHR33164:SF106">
    <property type="entry name" value="TRANSCRIPTIONAL REGULATORY PROTEIN"/>
    <property type="match status" value="1"/>
</dbReference>
<dbReference type="GO" id="GO:0003700">
    <property type="term" value="F:DNA-binding transcription factor activity"/>
    <property type="evidence" value="ECO:0007669"/>
    <property type="project" value="InterPro"/>
</dbReference>
<accession>A0A7W7R3P6</accession>
<reference evidence="2 3" key="1">
    <citation type="submission" date="2020-08" db="EMBL/GenBank/DDBJ databases">
        <title>Sequencing the genomes of 1000 actinobacteria strains.</title>
        <authorList>
            <person name="Klenk H.-P."/>
        </authorList>
    </citation>
    <scope>NUCLEOTIDE SEQUENCE [LARGE SCALE GENOMIC DNA]</scope>
    <source>
        <strain evidence="2 3">DSM 41654</strain>
    </source>
</reference>
<gene>
    <name evidence="2" type="ORF">FHR34_003319</name>
</gene>
<keyword evidence="2" id="KW-0238">DNA-binding</keyword>
<feature type="domain" description="HTH marR-type" evidence="1">
    <location>
        <begin position="8"/>
        <end position="147"/>
    </location>
</feature>
<sequence>MKGKTRPEATVEQALQAMDRMIALAHFGQQDIAGRLGLNSTDLTCLGFVIEAALAGEALTASDLAERARLTTGAVTGVLNRLEAAQYVHRTPDPADRRRVRVVVDESAQRRVLEVYGPFYEGLGELFADYSPDEIAVLTDWFIRARALMQESLNEIRTTAKPARS</sequence>
<dbReference type="EMBL" id="JACHJV010000001">
    <property type="protein sequence ID" value="MBB4924326.1"/>
    <property type="molecule type" value="Genomic_DNA"/>
</dbReference>
<dbReference type="InterPro" id="IPR036390">
    <property type="entry name" value="WH_DNA-bd_sf"/>
</dbReference>
<dbReference type="InterPro" id="IPR039422">
    <property type="entry name" value="MarR/SlyA-like"/>
</dbReference>
<dbReference type="SUPFAM" id="SSF46785">
    <property type="entry name" value="Winged helix' DNA-binding domain"/>
    <property type="match status" value="1"/>
</dbReference>
<dbReference type="AlphaFoldDB" id="A0A7W7R3P6"/>
<keyword evidence="3" id="KW-1185">Reference proteome</keyword>
<dbReference type="InterPro" id="IPR036388">
    <property type="entry name" value="WH-like_DNA-bd_sf"/>
</dbReference>
<protein>
    <submittedName>
        <fullName evidence="2">DNA-binding MarR family transcriptional regulator</fullName>
    </submittedName>
</protein>
<name>A0A7W7R3P6_KITKI</name>
<dbReference type="Proteomes" id="UP000540506">
    <property type="component" value="Unassembled WGS sequence"/>
</dbReference>
<proteinExistence type="predicted"/>
<dbReference type="GO" id="GO:0006950">
    <property type="term" value="P:response to stress"/>
    <property type="evidence" value="ECO:0007669"/>
    <property type="project" value="TreeGrafter"/>
</dbReference>
<evidence type="ECO:0000313" key="2">
    <source>
        <dbReference type="EMBL" id="MBB4924326.1"/>
    </source>
</evidence>
<dbReference type="RefSeq" id="WP_184936289.1">
    <property type="nucleotide sequence ID" value="NZ_JACHJV010000001.1"/>
</dbReference>
<dbReference type="GO" id="GO:0003677">
    <property type="term" value="F:DNA binding"/>
    <property type="evidence" value="ECO:0007669"/>
    <property type="project" value="UniProtKB-KW"/>
</dbReference>
<dbReference type="Gene3D" id="1.10.10.10">
    <property type="entry name" value="Winged helix-like DNA-binding domain superfamily/Winged helix DNA-binding domain"/>
    <property type="match status" value="1"/>
</dbReference>
<evidence type="ECO:0000313" key="3">
    <source>
        <dbReference type="Proteomes" id="UP000540506"/>
    </source>
</evidence>
<dbReference type="InterPro" id="IPR000835">
    <property type="entry name" value="HTH_MarR-typ"/>
</dbReference>
<dbReference type="Pfam" id="PF12802">
    <property type="entry name" value="MarR_2"/>
    <property type="match status" value="1"/>
</dbReference>
<evidence type="ECO:0000259" key="1">
    <source>
        <dbReference type="PROSITE" id="PS50995"/>
    </source>
</evidence>
<dbReference type="PANTHER" id="PTHR33164">
    <property type="entry name" value="TRANSCRIPTIONAL REGULATOR, MARR FAMILY"/>
    <property type="match status" value="1"/>
</dbReference>
<organism evidence="2 3">
    <name type="scientific">Kitasatospora kifunensis</name>
    <name type="common">Streptomyces kifunensis</name>
    <dbReference type="NCBI Taxonomy" id="58351"/>
    <lineage>
        <taxon>Bacteria</taxon>
        <taxon>Bacillati</taxon>
        <taxon>Actinomycetota</taxon>
        <taxon>Actinomycetes</taxon>
        <taxon>Kitasatosporales</taxon>
        <taxon>Streptomycetaceae</taxon>
        <taxon>Kitasatospora</taxon>
    </lineage>
</organism>
<dbReference type="PROSITE" id="PS50995">
    <property type="entry name" value="HTH_MARR_2"/>
    <property type="match status" value="1"/>
</dbReference>
<dbReference type="SMART" id="SM00347">
    <property type="entry name" value="HTH_MARR"/>
    <property type="match status" value="1"/>
</dbReference>